<organism evidence="2 3">
    <name type="scientific">Lujinxingia sediminis</name>
    <dbReference type="NCBI Taxonomy" id="2480984"/>
    <lineage>
        <taxon>Bacteria</taxon>
        <taxon>Deltaproteobacteria</taxon>
        <taxon>Bradymonadales</taxon>
        <taxon>Lujinxingiaceae</taxon>
        <taxon>Lujinxingia</taxon>
    </lineage>
</organism>
<accession>A0ABY0CWC8</accession>
<reference evidence="2 3" key="1">
    <citation type="submission" date="2019-01" db="EMBL/GenBank/DDBJ databases">
        <title>Lujinxingia litoralis gen. nov., sp. nov. and Lujinxingia sediminis gen. nov., sp. nov., new members in the order Bradymonadales, isolated from coastal sediment.</title>
        <authorList>
            <person name="Li C.-M."/>
        </authorList>
    </citation>
    <scope>NUCLEOTIDE SEQUENCE [LARGE SCALE GENOMIC DNA]</scope>
    <source>
        <strain evidence="2 3">SEH01</strain>
    </source>
</reference>
<proteinExistence type="predicted"/>
<evidence type="ECO:0008006" key="4">
    <source>
        <dbReference type="Google" id="ProtNLM"/>
    </source>
</evidence>
<protein>
    <recommendedName>
        <fullName evidence="4">TonB C-terminal domain-containing protein</fullName>
    </recommendedName>
</protein>
<evidence type="ECO:0000313" key="2">
    <source>
        <dbReference type="EMBL" id="RVU48179.1"/>
    </source>
</evidence>
<dbReference type="RefSeq" id="WP_127778966.1">
    <property type="nucleotide sequence ID" value="NZ_SADD01000001.1"/>
</dbReference>
<dbReference type="Proteomes" id="UP000282926">
    <property type="component" value="Unassembled WGS sequence"/>
</dbReference>
<evidence type="ECO:0000256" key="1">
    <source>
        <dbReference type="SAM" id="MobiDB-lite"/>
    </source>
</evidence>
<comment type="caution">
    <text evidence="2">The sequence shown here is derived from an EMBL/GenBank/DDBJ whole genome shotgun (WGS) entry which is preliminary data.</text>
</comment>
<name>A0ABY0CWC8_9DELT</name>
<gene>
    <name evidence="2" type="ORF">EA187_01710</name>
</gene>
<feature type="region of interest" description="Disordered" evidence="1">
    <location>
        <begin position="83"/>
        <end position="109"/>
    </location>
</feature>
<dbReference type="EMBL" id="SADD01000001">
    <property type="protein sequence ID" value="RVU48179.1"/>
    <property type="molecule type" value="Genomic_DNA"/>
</dbReference>
<keyword evidence="3" id="KW-1185">Reference proteome</keyword>
<evidence type="ECO:0000313" key="3">
    <source>
        <dbReference type="Proteomes" id="UP000282926"/>
    </source>
</evidence>
<sequence length="363" mass="39204">MQEEPETLNAQERRRLVGWVVLALIWVLMAGVSHAQAQPLAGEEAAGAAAPDALRCFTCTENCEAQGVSEGERVCTGAEGLVEPIPASTPQGSAMQRPEDTAQPSASPPDVAVIPWRWRPRVDALVTSLPLAPDRLERQLSGEFKAMSSCLNPRNYRPQPAMLVELRISEEGHPMAVHGTPKDMPADDARCMLKHLWNLSFELPVEPDLSEPDAPIYTLSYRLNFELVATEPRRDQAAAVLLEGFRWRGSSAGAEASLPAALARQAGSLGACAEQLRSQLPLDLIVAEVELGWPTTPSDTPVRPAAMDLTLSNETGPEHPSDEALSCIQEALLGWELPSDEVGGQGQATFFVTIRPEGWIGAK</sequence>